<organism evidence="3 4">
    <name type="scientific">Benzoatithermus flavus</name>
    <dbReference type="NCBI Taxonomy" id="3108223"/>
    <lineage>
        <taxon>Bacteria</taxon>
        <taxon>Pseudomonadati</taxon>
        <taxon>Pseudomonadota</taxon>
        <taxon>Alphaproteobacteria</taxon>
        <taxon>Geminicoccales</taxon>
        <taxon>Geminicoccaceae</taxon>
        <taxon>Benzoatithermus</taxon>
    </lineage>
</organism>
<dbReference type="InterPro" id="IPR029046">
    <property type="entry name" value="LolA/LolB/LppX"/>
</dbReference>
<feature type="signal peptide" evidence="2">
    <location>
        <begin position="1"/>
        <end position="29"/>
    </location>
</feature>
<dbReference type="Proteomes" id="UP001375743">
    <property type="component" value="Unassembled WGS sequence"/>
</dbReference>
<dbReference type="RefSeq" id="WP_418159315.1">
    <property type="nucleotide sequence ID" value="NZ_JBBLZC010000008.1"/>
</dbReference>
<protein>
    <submittedName>
        <fullName evidence="3">Outer membrane lipoprotein carrier protein LolA</fullName>
    </submittedName>
</protein>
<dbReference type="Gene3D" id="2.50.20.10">
    <property type="entry name" value="Lipoprotein localisation LolA/LolB/LppX"/>
    <property type="match status" value="1"/>
</dbReference>
<keyword evidence="4" id="KW-1185">Reference proteome</keyword>
<proteinExistence type="predicted"/>
<evidence type="ECO:0000256" key="1">
    <source>
        <dbReference type="ARBA" id="ARBA00022729"/>
    </source>
</evidence>
<keyword evidence="3" id="KW-0449">Lipoprotein</keyword>
<dbReference type="PANTHER" id="PTHR35869:SF1">
    <property type="entry name" value="OUTER-MEMBRANE LIPOPROTEIN CARRIER PROTEIN"/>
    <property type="match status" value="1"/>
</dbReference>
<feature type="chain" id="PRO_5047377967" evidence="2">
    <location>
        <begin position="30"/>
        <end position="215"/>
    </location>
</feature>
<dbReference type="Pfam" id="PF03548">
    <property type="entry name" value="LolA"/>
    <property type="match status" value="1"/>
</dbReference>
<dbReference type="InterPro" id="IPR004564">
    <property type="entry name" value="OM_lipoprot_carrier_LolA-like"/>
</dbReference>
<dbReference type="PANTHER" id="PTHR35869">
    <property type="entry name" value="OUTER-MEMBRANE LIPOPROTEIN CARRIER PROTEIN"/>
    <property type="match status" value="1"/>
</dbReference>
<gene>
    <name evidence="3" type="ORF">U1T56_09915</name>
</gene>
<keyword evidence="1 2" id="KW-0732">Signal</keyword>
<sequence>MQRIALTRRGLASLALATAVMGLLRPAAAALVPGQQEIVQRVETYFNGIHTLAADFQQIAPDGSLSTGKLYIDRDRGGMRFDYDPPSKILLVAPGDWRLIFYDGSIKQVNVIPLAETPLGFVLDKEVKLEGDVTVEAVREREGEIDLVLVRTKEPDQGQVVLTLAKRPLELRRWTVTDAQGLTTTITLSQVQTGMPLDRKLFVWRDPQLFGWPED</sequence>
<name>A0ABU8XQG7_9PROT</name>
<dbReference type="CDD" id="cd16325">
    <property type="entry name" value="LolA"/>
    <property type="match status" value="1"/>
</dbReference>
<comment type="caution">
    <text evidence="3">The sequence shown here is derived from an EMBL/GenBank/DDBJ whole genome shotgun (WGS) entry which is preliminary data.</text>
</comment>
<evidence type="ECO:0000313" key="4">
    <source>
        <dbReference type="Proteomes" id="UP001375743"/>
    </source>
</evidence>
<evidence type="ECO:0000313" key="3">
    <source>
        <dbReference type="EMBL" id="MEK0083467.1"/>
    </source>
</evidence>
<reference evidence="3 4" key="1">
    <citation type="submission" date="2024-01" db="EMBL/GenBank/DDBJ databases">
        <title>Multi-omics insights into the function and evolution of sodium benzoate biodegradation pathways in Benzoatithermus flavus gen. nov., sp. nov. from hot spring.</title>
        <authorList>
            <person name="Hu C.-J."/>
            <person name="Li W.-J."/>
        </authorList>
    </citation>
    <scope>NUCLEOTIDE SEQUENCE [LARGE SCALE GENOMIC DNA]</scope>
    <source>
        <strain evidence="3 4">SYSU G07066</strain>
    </source>
</reference>
<evidence type="ECO:0000256" key="2">
    <source>
        <dbReference type="SAM" id="SignalP"/>
    </source>
</evidence>
<accession>A0ABU8XQG7</accession>
<dbReference type="SUPFAM" id="SSF89392">
    <property type="entry name" value="Prokaryotic lipoproteins and lipoprotein localization factors"/>
    <property type="match status" value="1"/>
</dbReference>
<dbReference type="EMBL" id="JBBLZC010000008">
    <property type="protein sequence ID" value="MEK0083467.1"/>
    <property type="molecule type" value="Genomic_DNA"/>
</dbReference>